<gene>
    <name evidence="1" type="ORF">OTU49_010293</name>
</gene>
<accession>A0AAW0WGQ8</accession>
<protein>
    <submittedName>
        <fullName evidence="1">Uncharacterized protein</fullName>
    </submittedName>
</protein>
<reference evidence="1 2" key="1">
    <citation type="journal article" date="2024" name="BMC Genomics">
        <title>Genome assembly of redclaw crayfish (Cherax quadricarinatus) provides insights into its immune adaptation and hypoxia tolerance.</title>
        <authorList>
            <person name="Liu Z."/>
            <person name="Zheng J."/>
            <person name="Li H."/>
            <person name="Fang K."/>
            <person name="Wang S."/>
            <person name="He J."/>
            <person name="Zhou D."/>
            <person name="Weng S."/>
            <person name="Chi M."/>
            <person name="Gu Z."/>
            <person name="He J."/>
            <person name="Li F."/>
            <person name="Wang M."/>
        </authorList>
    </citation>
    <scope>NUCLEOTIDE SEQUENCE [LARGE SCALE GENOMIC DNA]</scope>
    <source>
        <strain evidence="1">ZL_2023a</strain>
    </source>
</reference>
<name>A0AAW0WGQ8_CHEQU</name>
<proteinExistence type="predicted"/>
<dbReference type="EMBL" id="JARKIK010000079">
    <property type="protein sequence ID" value="KAK8726529.1"/>
    <property type="molecule type" value="Genomic_DNA"/>
</dbReference>
<keyword evidence="2" id="KW-1185">Reference proteome</keyword>
<comment type="caution">
    <text evidence="1">The sequence shown here is derived from an EMBL/GenBank/DDBJ whole genome shotgun (WGS) entry which is preliminary data.</text>
</comment>
<sequence length="185" mass="20222">PKKDDFLKHEHGSGHKAAFLAITGVTYEESQVTAGDGGQEKTPTKAGQKNQFHAGDVFLMNSMFNLSSTQDTGVTCSGESCDVEEFRREIKTEEHDFTSGSEEAKDAAALFTPAEVVVPPLSIHCISSDQQDAASEGCHSVPRDEFYQFGMHVASQLSAMPLRAALEVQLDIQRVLTMKRLQCLE</sequence>
<organism evidence="1 2">
    <name type="scientific">Cherax quadricarinatus</name>
    <name type="common">Australian red claw crayfish</name>
    <dbReference type="NCBI Taxonomy" id="27406"/>
    <lineage>
        <taxon>Eukaryota</taxon>
        <taxon>Metazoa</taxon>
        <taxon>Ecdysozoa</taxon>
        <taxon>Arthropoda</taxon>
        <taxon>Crustacea</taxon>
        <taxon>Multicrustacea</taxon>
        <taxon>Malacostraca</taxon>
        <taxon>Eumalacostraca</taxon>
        <taxon>Eucarida</taxon>
        <taxon>Decapoda</taxon>
        <taxon>Pleocyemata</taxon>
        <taxon>Astacidea</taxon>
        <taxon>Parastacoidea</taxon>
        <taxon>Parastacidae</taxon>
        <taxon>Cherax</taxon>
    </lineage>
</organism>
<feature type="non-terminal residue" evidence="1">
    <location>
        <position position="1"/>
    </location>
</feature>
<evidence type="ECO:0000313" key="2">
    <source>
        <dbReference type="Proteomes" id="UP001445076"/>
    </source>
</evidence>
<dbReference type="Proteomes" id="UP001445076">
    <property type="component" value="Unassembled WGS sequence"/>
</dbReference>
<dbReference type="AlphaFoldDB" id="A0AAW0WGQ8"/>
<dbReference type="EMBL" id="JARKIK010000079">
    <property type="protein sequence ID" value="KAK8726526.1"/>
    <property type="molecule type" value="Genomic_DNA"/>
</dbReference>
<evidence type="ECO:0000313" key="1">
    <source>
        <dbReference type="EMBL" id="KAK8726529.1"/>
    </source>
</evidence>
<reference evidence="1" key="2">
    <citation type="submission" date="2024-01" db="EMBL/GenBank/DDBJ databases">
        <authorList>
            <person name="He J."/>
            <person name="Wang M."/>
            <person name="Zheng J."/>
            <person name="Liu Z."/>
        </authorList>
    </citation>
    <scope>NUCLEOTIDE SEQUENCE</scope>
    <source>
        <strain evidence="1">ZL_2023a</strain>
        <tissue evidence="1">Muscle</tissue>
    </source>
</reference>